<dbReference type="GO" id="GO:0005885">
    <property type="term" value="C:Arp2/3 protein complex"/>
    <property type="evidence" value="ECO:0007669"/>
    <property type="project" value="InterPro"/>
</dbReference>
<dbReference type="GO" id="GO:0030833">
    <property type="term" value="P:regulation of actin filament polymerization"/>
    <property type="evidence" value="ECO:0007669"/>
    <property type="project" value="InterPro"/>
</dbReference>
<gene>
    <name evidence="6" type="ORF">LAMO00422_LOCUS21953</name>
</gene>
<dbReference type="PANTHER" id="PTHR12644">
    <property type="entry name" value="ARP2/3 COMPLEX 16 KD SUBUNIT P16-ARC"/>
    <property type="match status" value="1"/>
</dbReference>
<keyword evidence="4 5" id="KW-0206">Cytoskeleton</keyword>
<sequence>MTEMEDLQSVIDACSVKISGGDYTGALREAIEKPISTKDQKVKEAAAKNICACMSGVGNPAKFLVDASDDECDTLMKYCYKGMDIYRNINKGKACAKFLKWHEELVKKCGHGVIMRAMVDKKC</sequence>
<dbReference type="Pfam" id="PF04699">
    <property type="entry name" value="P16-Arc"/>
    <property type="match status" value="1"/>
</dbReference>
<dbReference type="AlphaFoldDB" id="A0A7S0H8X1"/>
<dbReference type="GO" id="GO:0034314">
    <property type="term" value="P:Arp2/3 complex-mediated actin nucleation"/>
    <property type="evidence" value="ECO:0007669"/>
    <property type="project" value="InterPro"/>
</dbReference>
<dbReference type="InterPro" id="IPR006789">
    <property type="entry name" value="ARPC5"/>
</dbReference>
<evidence type="ECO:0000313" key="6">
    <source>
        <dbReference type="EMBL" id="CAD8462993.1"/>
    </source>
</evidence>
<comment type="similarity">
    <text evidence="2 5">Belongs to the ARPC5 family.</text>
</comment>
<evidence type="ECO:0000256" key="4">
    <source>
        <dbReference type="ARBA" id="ARBA00023212"/>
    </source>
</evidence>
<evidence type="ECO:0000256" key="1">
    <source>
        <dbReference type="ARBA" id="ARBA00004245"/>
    </source>
</evidence>
<keyword evidence="3" id="KW-0963">Cytoplasm</keyword>
<proteinExistence type="inferred from homology"/>
<dbReference type="EMBL" id="HBEM01032159">
    <property type="protein sequence ID" value="CAD8462993.1"/>
    <property type="molecule type" value="Transcribed_RNA"/>
</dbReference>
<accession>A0A7S0H8X1</accession>
<dbReference type="SUPFAM" id="SSF69103">
    <property type="entry name" value="Arp2/3 complex 16 kDa subunit ARPC5"/>
    <property type="match status" value="1"/>
</dbReference>
<dbReference type="Gene3D" id="1.25.40.190">
    <property type="entry name" value="Actin-related protein 2/3 complex subunit 5"/>
    <property type="match status" value="1"/>
</dbReference>
<name>A0A7S0H8X1_9EUKA</name>
<evidence type="ECO:0000256" key="5">
    <source>
        <dbReference type="RuleBase" id="RU004301"/>
    </source>
</evidence>
<comment type="function">
    <text evidence="5">Functions as component of the Arp2/3 complex which is involved in regulation of actin polymerization and together with an activating nucleation-promoting factor (NPF) mediates the formation of branched actin networks. Arp2/3 complex plays a critical role in the control of cell morphogenesis via the modulation of cell polarity development.</text>
</comment>
<organism evidence="6">
    <name type="scientific">Amorphochlora amoebiformis</name>
    <dbReference type="NCBI Taxonomy" id="1561963"/>
    <lineage>
        <taxon>Eukaryota</taxon>
        <taxon>Sar</taxon>
        <taxon>Rhizaria</taxon>
        <taxon>Cercozoa</taxon>
        <taxon>Chlorarachniophyceae</taxon>
        <taxon>Amorphochlora</taxon>
    </lineage>
</organism>
<evidence type="ECO:0000256" key="3">
    <source>
        <dbReference type="ARBA" id="ARBA00022490"/>
    </source>
</evidence>
<reference evidence="6" key="1">
    <citation type="submission" date="2021-01" db="EMBL/GenBank/DDBJ databases">
        <authorList>
            <person name="Corre E."/>
            <person name="Pelletier E."/>
            <person name="Niang G."/>
            <person name="Scheremetjew M."/>
            <person name="Finn R."/>
            <person name="Kale V."/>
            <person name="Holt S."/>
            <person name="Cochrane G."/>
            <person name="Meng A."/>
            <person name="Brown T."/>
            <person name="Cohen L."/>
        </authorList>
    </citation>
    <scope>NUCLEOTIDE SEQUENCE</scope>
    <source>
        <strain evidence="6">CCMP2058</strain>
    </source>
</reference>
<protein>
    <recommendedName>
        <fullName evidence="5">Actin-related protein 2/3 complex subunit 5</fullName>
    </recommendedName>
</protein>
<evidence type="ECO:0000256" key="2">
    <source>
        <dbReference type="ARBA" id="ARBA00006084"/>
    </source>
</evidence>
<comment type="subcellular location">
    <subcellularLocation>
        <location evidence="1">Cytoplasm</location>
        <location evidence="1">Cytoskeleton</location>
    </subcellularLocation>
</comment>
<dbReference type="InterPro" id="IPR036743">
    <property type="entry name" value="ARPC5_sf"/>
</dbReference>